<dbReference type="STRING" id="1385512.N784_05310"/>
<evidence type="ECO:0000256" key="5">
    <source>
        <dbReference type="SAM" id="Phobius"/>
    </source>
</evidence>
<protein>
    <recommendedName>
        <fullName evidence="6">O-antigen ligase-related domain-containing protein</fullName>
    </recommendedName>
</protein>
<dbReference type="AlphaFoldDB" id="A0A0A5G5K3"/>
<dbReference type="InterPro" id="IPR051533">
    <property type="entry name" value="WaaL-like"/>
</dbReference>
<feature type="transmembrane region" description="Helical" evidence="5">
    <location>
        <begin position="99"/>
        <end position="119"/>
    </location>
</feature>
<feature type="transmembrane region" description="Helical" evidence="5">
    <location>
        <begin position="407"/>
        <end position="424"/>
    </location>
</feature>
<evidence type="ECO:0000256" key="2">
    <source>
        <dbReference type="ARBA" id="ARBA00022692"/>
    </source>
</evidence>
<dbReference type="EMBL" id="AVPG01000014">
    <property type="protein sequence ID" value="KGX86370.1"/>
    <property type="molecule type" value="Genomic_DNA"/>
</dbReference>
<evidence type="ECO:0000256" key="1">
    <source>
        <dbReference type="ARBA" id="ARBA00004141"/>
    </source>
</evidence>
<comment type="subcellular location">
    <subcellularLocation>
        <location evidence="1">Membrane</location>
        <topology evidence="1">Multi-pass membrane protein</topology>
    </subcellularLocation>
</comment>
<dbReference type="PANTHER" id="PTHR37422">
    <property type="entry name" value="TEICHURONIC ACID BIOSYNTHESIS PROTEIN TUAE"/>
    <property type="match status" value="1"/>
</dbReference>
<feature type="transmembrane region" description="Helical" evidence="5">
    <location>
        <begin position="219"/>
        <end position="236"/>
    </location>
</feature>
<evidence type="ECO:0000313" key="7">
    <source>
        <dbReference type="EMBL" id="KGX86370.1"/>
    </source>
</evidence>
<keyword evidence="8" id="KW-1185">Reference proteome</keyword>
<dbReference type="PANTHER" id="PTHR37422:SF13">
    <property type="entry name" value="LIPOPOLYSACCHARIDE BIOSYNTHESIS PROTEIN PA4999-RELATED"/>
    <property type="match status" value="1"/>
</dbReference>
<name>A0A0A5G5K3_9BACI</name>
<keyword evidence="2 5" id="KW-0812">Transmembrane</keyword>
<feature type="transmembrane region" description="Helical" evidence="5">
    <location>
        <begin position="75"/>
        <end position="93"/>
    </location>
</feature>
<organism evidence="7 8">
    <name type="scientific">Pontibacillus litoralis JSM 072002</name>
    <dbReference type="NCBI Taxonomy" id="1385512"/>
    <lineage>
        <taxon>Bacteria</taxon>
        <taxon>Bacillati</taxon>
        <taxon>Bacillota</taxon>
        <taxon>Bacilli</taxon>
        <taxon>Bacillales</taxon>
        <taxon>Bacillaceae</taxon>
        <taxon>Pontibacillus</taxon>
    </lineage>
</organism>
<proteinExistence type="predicted"/>
<feature type="transmembrane region" description="Helical" evidence="5">
    <location>
        <begin position="160"/>
        <end position="183"/>
    </location>
</feature>
<feature type="domain" description="O-antigen ligase-related" evidence="6">
    <location>
        <begin position="252"/>
        <end position="386"/>
    </location>
</feature>
<evidence type="ECO:0000313" key="8">
    <source>
        <dbReference type="Proteomes" id="UP000030401"/>
    </source>
</evidence>
<evidence type="ECO:0000256" key="3">
    <source>
        <dbReference type="ARBA" id="ARBA00022989"/>
    </source>
</evidence>
<feature type="transmembrane region" description="Helical" evidence="5">
    <location>
        <begin position="35"/>
        <end position="68"/>
    </location>
</feature>
<dbReference type="RefSeq" id="WP_036834616.1">
    <property type="nucleotide sequence ID" value="NZ_AVPG01000014.1"/>
</dbReference>
<gene>
    <name evidence="7" type="ORF">N784_05310</name>
</gene>
<evidence type="ECO:0000256" key="4">
    <source>
        <dbReference type="ARBA" id="ARBA00023136"/>
    </source>
</evidence>
<evidence type="ECO:0000259" key="6">
    <source>
        <dbReference type="Pfam" id="PF04932"/>
    </source>
</evidence>
<keyword evidence="3 5" id="KW-1133">Transmembrane helix</keyword>
<dbReference type="GO" id="GO:0016020">
    <property type="term" value="C:membrane"/>
    <property type="evidence" value="ECO:0007669"/>
    <property type="project" value="UniProtKB-SubCell"/>
</dbReference>
<dbReference type="Pfam" id="PF04932">
    <property type="entry name" value="Wzy_C"/>
    <property type="match status" value="1"/>
</dbReference>
<dbReference type="OrthoDB" id="9806320at2"/>
<reference evidence="7 8" key="1">
    <citation type="submission" date="2013-08" db="EMBL/GenBank/DDBJ databases">
        <authorList>
            <person name="Huang J."/>
            <person name="Wang G."/>
        </authorList>
    </citation>
    <scope>NUCLEOTIDE SEQUENCE [LARGE SCALE GENOMIC DNA]</scope>
    <source>
        <strain evidence="7 8">JSM 072002</strain>
    </source>
</reference>
<feature type="transmembrane region" description="Helical" evidence="5">
    <location>
        <begin position="248"/>
        <end position="281"/>
    </location>
</feature>
<comment type="caution">
    <text evidence="7">The sequence shown here is derived from an EMBL/GenBank/DDBJ whole genome shotgun (WGS) entry which is preliminary data.</text>
</comment>
<feature type="transmembrane region" description="Helical" evidence="5">
    <location>
        <begin position="436"/>
        <end position="454"/>
    </location>
</feature>
<feature type="transmembrane region" description="Helical" evidence="5">
    <location>
        <begin position="131"/>
        <end position="148"/>
    </location>
</feature>
<keyword evidence="4 5" id="KW-0472">Membrane</keyword>
<feature type="transmembrane region" description="Helical" evidence="5">
    <location>
        <begin position="370"/>
        <end position="395"/>
    </location>
</feature>
<accession>A0A0A5G5K3</accession>
<dbReference type="InterPro" id="IPR007016">
    <property type="entry name" value="O-antigen_ligase-rel_domated"/>
</dbReference>
<dbReference type="Proteomes" id="UP000030401">
    <property type="component" value="Unassembled WGS sequence"/>
</dbReference>
<feature type="transmembrane region" description="Helical" evidence="5">
    <location>
        <begin position="288"/>
        <end position="306"/>
    </location>
</feature>
<feature type="transmembrane region" description="Helical" evidence="5">
    <location>
        <begin position="12"/>
        <end position="29"/>
    </location>
</feature>
<dbReference type="eggNOG" id="COG3307">
    <property type="taxonomic scope" value="Bacteria"/>
</dbReference>
<sequence length="462" mass="52937">MYALQNQKKIAFILLLALLCVGIGLLSVIDYKFSLILLGLLIFTWIFITKKMLYFFLVILPIDSFLFIDRFSSKYVKFGFIIFLILIALFFLIKNKSKLSTEFLITLSAFAIIFVVNTVTSKSPLTSSLENATVILVSCTALISYSFINQQSIEKILKFIIFTSTLVSVWGILQYISGFHSFFVSDEILQRWSVYGITGGDNLADEYHRITGTFFSPNTLGVYLNTIIILLFSIVLGGKYTETFNRTFVWISIVINSLALFLTFSRTSWFSLILAISVILFLKERKKFLISIFILLLLLGVSLVLIPNEYWVTKLRLEKGLGLRYFLWLDGWLIFRDYPIFGVGQGMFSNYYLSYVYIPSTYLFEHPHNMLLFMLSELGLFSIVFFTMFSVFYLIKLKQLYSTFKNQSNIYSSLIIGLFGVYIVNLGSGLANKGTIIGWSSATILFWFLLGLTYKMGSKNNV</sequence>